<dbReference type="GO" id="GO:0007165">
    <property type="term" value="P:signal transduction"/>
    <property type="evidence" value="ECO:0007669"/>
    <property type="project" value="UniProtKB-KW"/>
</dbReference>
<evidence type="ECO:0000256" key="7">
    <source>
        <dbReference type="ARBA" id="ARBA00023224"/>
    </source>
</evidence>
<keyword evidence="4 10" id="KW-0812">Transmembrane</keyword>
<comment type="subcellular location">
    <subcellularLocation>
        <location evidence="1">Cell membrane</location>
        <topology evidence="1">Multi-pass membrane protein</topology>
    </subcellularLocation>
</comment>
<evidence type="ECO:0000313" key="13">
    <source>
        <dbReference type="Proteomes" id="UP000242313"/>
    </source>
</evidence>
<sequence>MSKPVPESLTLEAHYLHADRAMLGVLWLCLLGALGLAAWHGTWLQAMLVGGGTVLLAHILYALIRGSLLFRCFVAAAFMVMAALHINQVQGTLEMHFSIFVLLAFLIIYRDWRPIVVATIVIAVHHLAFYVLQMQEAGVWLAQGVTFGLVMVHAGYVIIEAGVLVYLARMSFNEAREGEVMGQTVARMIGDGSGVDLTCRANMRSPMLDSFNALLDTLENMVSGLSASMQQLGQLGSSVSKGASDLRQGSEQQQDKTRYMVQAMLELSQATADVARNAADAARASSEADKRAQDGHAAMQEIAREVASLENNIAQTGEAVDGAAQLAIDIDQVVDVIKGVAEQTNLLALNAAIEAARAGDQGRGFAVVADEVRNLSQRTAQSTSEIQDFISRLQQASESARSAMEQSRTSVHRCLQVTQSSTEILAGIVSEIASIVGRNAQIATATEEQSAVGEDVATHLHEVEAVALANTAEAVELDRLSAELEKVRVVLMRDAAQFRTGR</sequence>
<dbReference type="Pfam" id="PF00015">
    <property type="entry name" value="MCPsignal"/>
    <property type="match status" value="1"/>
</dbReference>
<dbReference type="SUPFAM" id="SSF58104">
    <property type="entry name" value="Methyl-accepting chemotaxis protein (MCP) signaling domain"/>
    <property type="match status" value="1"/>
</dbReference>
<dbReference type="PROSITE" id="PS50111">
    <property type="entry name" value="CHEMOTAXIS_TRANSDUC_2"/>
    <property type="match status" value="1"/>
</dbReference>
<gene>
    <name evidence="12" type="ORF">CNQ84_08675</name>
</gene>
<feature type="transmembrane region" description="Helical" evidence="10">
    <location>
        <begin position="21"/>
        <end position="39"/>
    </location>
</feature>
<evidence type="ECO:0000256" key="4">
    <source>
        <dbReference type="ARBA" id="ARBA00022692"/>
    </source>
</evidence>
<evidence type="ECO:0000313" key="12">
    <source>
        <dbReference type="EMBL" id="PBK04687.1"/>
    </source>
</evidence>
<keyword evidence="3" id="KW-0488">Methylation</keyword>
<evidence type="ECO:0000256" key="9">
    <source>
        <dbReference type="PROSITE-ProRule" id="PRU00284"/>
    </source>
</evidence>
<feature type="transmembrane region" description="Helical" evidence="10">
    <location>
        <begin position="145"/>
        <end position="167"/>
    </location>
</feature>
<feature type="transmembrane region" description="Helical" evidence="10">
    <location>
        <begin position="116"/>
        <end position="133"/>
    </location>
</feature>
<keyword evidence="13" id="KW-1185">Reference proteome</keyword>
<feature type="transmembrane region" description="Helical" evidence="10">
    <location>
        <begin position="68"/>
        <end position="86"/>
    </location>
</feature>
<keyword evidence="7 9" id="KW-0807">Transducer</keyword>
<feature type="transmembrane region" description="Helical" evidence="10">
    <location>
        <begin position="92"/>
        <end position="109"/>
    </location>
</feature>
<comment type="caution">
    <text evidence="12">The sequence shown here is derived from an EMBL/GenBank/DDBJ whole genome shotgun (WGS) entry which is preliminary data.</text>
</comment>
<dbReference type="GO" id="GO:0006935">
    <property type="term" value="P:chemotaxis"/>
    <property type="evidence" value="ECO:0007669"/>
    <property type="project" value="UniProtKB-ARBA"/>
</dbReference>
<evidence type="ECO:0000256" key="6">
    <source>
        <dbReference type="ARBA" id="ARBA00023136"/>
    </source>
</evidence>
<protein>
    <submittedName>
        <fullName evidence="12">Chemotaxis protein</fullName>
    </submittedName>
</protein>
<dbReference type="PANTHER" id="PTHR32089">
    <property type="entry name" value="METHYL-ACCEPTING CHEMOTAXIS PROTEIN MCPB"/>
    <property type="match status" value="1"/>
</dbReference>
<evidence type="ECO:0000259" key="11">
    <source>
        <dbReference type="PROSITE" id="PS50111"/>
    </source>
</evidence>
<feature type="domain" description="Methyl-accepting transducer" evidence="11">
    <location>
        <begin position="228"/>
        <end position="464"/>
    </location>
</feature>
<dbReference type="AlphaFoldDB" id="A0A2A3MIZ1"/>
<proteinExistence type="inferred from homology"/>
<dbReference type="Gene3D" id="1.10.287.950">
    <property type="entry name" value="Methyl-accepting chemotaxis protein"/>
    <property type="match status" value="1"/>
</dbReference>
<dbReference type="PANTHER" id="PTHR32089:SF119">
    <property type="entry name" value="METHYL-ACCEPTING CHEMOTAXIS PROTEIN CTPL"/>
    <property type="match status" value="1"/>
</dbReference>
<name>A0A2A3MIZ1_9PSED</name>
<evidence type="ECO:0000256" key="8">
    <source>
        <dbReference type="ARBA" id="ARBA00029447"/>
    </source>
</evidence>
<dbReference type="Proteomes" id="UP000242313">
    <property type="component" value="Unassembled WGS sequence"/>
</dbReference>
<dbReference type="FunFam" id="1.10.287.950:FF:000001">
    <property type="entry name" value="Methyl-accepting chemotaxis sensory transducer"/>
    <property type="match status" value="1"/>
</dbReference>
<dbReference type="RefSeq" id="WP_096004488.1">
    <property type="nucleotide sequence ID" value="NZ_NTMR01000010.1"/>
</dbReference>
<reference evidence="12 13" key="1">
    <citation type="submission" date="2017-09" db="EMBL/GenBank/DDBJ databases">
        <title>Pseudomonas abyssi sp. nov. isolated from Abyssopelagic Water.</title>
        <authorList>
            <person name="Wei Y."/>
        </authorList>
    </citation>
    <scope>NUCLEOTIDE SEQUENCE [LARGE SCALE GENOMIC DNA]</scope>
    <source>
        <strain evidence="12 13">MT5</strain>
    </source>
</reference>
<evidence type="ECO:0000256" key="3">
    <source>
        <dbReference type="ARBA" id="ARBA00022481"/>
    </source>
</evidence>
<accession>A0A2A3MIZ1</accession>
<evidence type="ECO:0000256" key="2">
    <source>
        <dbReference type="ARBA" id="ARBA00022475"/>
    </source>
</evidence>
<dbReference type="InterPro" id="IPR004089">
    <property type="entry name" value="MCPsignal_dom"/>
</dbReference>
<evidence type="ECO:0000256" key="1">
    <source>
        <dbReference type="ARBA" id="ARBA00004651"/>
    </source>
</evidence>
<organism evidence="12 13">
    <name type="scientific">Pseudomonas abyssi</name>
    <dbReference type="NCBI Taxonomy" id="170540"/>
    <lineage>
        <taxon>Bacteria</taxon>
        <taxon>Pseudomonadati</taxon>
        <taxon>Pseudomonadota</taxon>
        <taxon>Gammaproteobacteria</taxon>
        <taxon>Pseudomonadales</taxon>
        <taxon>Pseudomonadaceae</taxon>
        <taxon>Pseudomonas</taxon>
    </lineage>
</organism>
<dbReference type="EMBL" id="NTMR01000010">
    <property type="protein sequence ID" value="PBK04687.1"/>
    <property type="molecule type" value="Genomic_DNA"/>
</dbReference>
<keyword evidence="2" id="KW-1003">Cell membrane</keyword>
<comment type="similarity">
    <text evidence="8">Belongs to the methyl-accepting chemotaxis (MCP) protein family.</text>
</comment>
<dbReference type="GO" id="GO:0005886">
    <property type="term" value="C:plasma membrane"/>
    <property type="evidence" value="ECO:0007669"/>
    <property type="project" value="UniProtKB-SubCell"/>
</dbReference>
<feature type="transmembrane region" description="Helical" evidence="10">
    <location>
        <begin position="45"/>
        <end position="63"/>
    </location>
</feature>
<keyword evidence="5 10" id="KW-1133">Transmembrane helix</keyword>
<evidence type="ECO:0000256" key="5">
    <source>
        <dbReference type="ARBA" id="ARBA00022989"/>
    </source>
</evidence>
<keyword evidence="6 10" id="KW-0472">Membrane</keyword>
<dbReference type="SMART" id="SM00283">
    <property type="entry name" value="MA"/>
    <property type="match status" value="1"/>
</dbReference>
<evidence type="ECO:0000256" key="10">
    <source>
        <dbReference type="SAM" id="Phobius"/>
    </source>
</evidence>